<dbReference type="Proteomes" id="UP000224567">
    <property type="component" value="Unassembled WGS sequence"/>
</dbReference>
<dbReference type="GO" id="GO:0005506">
    <property type="term" value="F:iron ion binding"/>
    <property type="evidence" value="ECO:0007669"/>
    <property type="project" value="InterPro"/>
</dbReference>
<accession>A0A2G2WWZ8</accession>
<dbReference type="GO" id="GO:0004497">
    <property type="term" value="F:monooxygenase activity"/>
    <property type="evidence" value="ECO:0007669"/>
    <property type="project" value="InterPro"/>
</dbReference>
<comment type="caution">
    <text evidence="1">The sequence shown here is derived from an EMBL/GenBank/DDBJ whole genome shotgun (WGS) entry which is preliminary data.</text>
</comment>
<evidence type="ECO:0000313" key="2">
    <source>
        <dbReference type="Proteomes" id="UP000224567"/>
    </source>
</evidence>
<reference evidence="2" key="2">
    <citation type="journal article" date="2017" name="J. Anim. Genet.">
        <title>Multiple reference genome sequences of hot pepper reveal the massive evolution of plant disease resistance genes by retroduplication.</title>
        <authorList>
            <person name="Kim S."/>
            <person name="Park J."/>
            <person name="Yeom S.-I."/>
            <person name="Kim Y.-M."/>
            <person name="Seo E."/>
            <person name="Kim K.-T."/>
            <person name="Kim M.-S."/>
            <person name="Lee J.M."/>
            <person name="Cheong K."/>
            <person name="Shin H.-S."/>
            <person name="Kim S.-B."/>
            <person name="Han K."/>
            <person name="Lee J."/>
            <person name="Park M."/>
            <person name="Lee H.-A."/>
            <person name="Lee H.-Y."/>
            <person name="Lee Y."/>
            <person name="Oh S."/>
            <person name="Lee J.H."/>
            <person name="Choi E."/>
            <person name="Choi E."/>
            <person name="Lee S.E."/>
            <person name="Jeon J."/>
            <person name="Kim H."/>
            <person name="Choi G."/>
            <person name="Song H."/>
            <person name="Lee J."/>
            <person name="Lee S.-C."/>
            <person name="Kwon J.-K."/>
            <person name="Lee H.-Y."/>
            <person name="Koo N."/>
            <person name="Hong Y."/>
            <person name="Kim R.W."/>
            <person name="Kang W.-H."/>
            <person name="Huh J.H."/>
            <person name="Kang B.-C."/>
            <person name="Yang T.-J."/>
            <person name="Lee Y.-H."/>
            <person name="Bennetzen J.L."/>
            <person name="Choi D."/>
        </authorList>
    </citation>
    <scope>NUCLEOTIDE SEQUENCE [LARGE SCALE GENOMIC DNA]</scope>
    <source>
        <strain evidence="2">cv. PBC81</strain>
    </source>
</reference>
<name>A0A2G2WWZ8_CAPBA</name>
<dbReference type="InterPro" id="IPR001128">
    <property type="entry name" value="Cyt_P450"/>
</dbReference>
<dbReference type="Pfam" id="PF00067">
    <property type="entry name" value="p450"/>
    <property type="match status" value="1"/>
</dbReference>
<dbReference type="EMBL" id="MLFT02000004">
    <property type="protein sequence ID" value="PHT49768.1"/>
    <property type="molecule type" value="Genomic_DNA"/>
</dbReference>
<sequence>MYPLKQSCMFIESVCLFTGQTHLFPNQCVISSKSCIPSEVAFRISALRACILNGGAKTIEFQSRASDNNNPRHLLVLASFTMWSPKGWPIIGNMMMMDKLTHRGLTKLAQKYGGILHLKMGYVHMSVVASPAEDRQVLQLQDTVFANRPTTIAVRYLSYDLADMALANYGPFWRQMRKLCVMKLFSRRRAESWDSVHDEVDAMTRVVDTSSGSSVNIGELVFGLAKNSTYRYTWQMSRFCQINKQIIIHPVKVCMS</sequence>
<protein>
    <submittedName>
        <fullName evidence="1">Cytochrome 84A4</fullName>
    </submittedName>
</protein>
<dbReference type="AlphaFoldDB" id="A0A2G2WWZ8"/>
<proteinExistence type="predicted"/>
<reference evidence="1 2" key="1">
    <citation type="journal article" date="2017" name="Genome Biol.">
        <title>New reference genome sequences of hot pepper reveal the massive evolution of plant disease-resistance genes by retroduplication.</title>
        <authorList>
            <person name="Kim S."/>
            <person name="Park J."/>
            <person name="Yeom S.I."/>
            <person name="Kim Y.M."/>
            <person name="Seo E."/>
            <person name="Kim K.T."/>
            <person name="Kim M.S."/>
            <person name="Lee J.M."/>
            <person name="Cheong K."/>
            <person name="Shin H.S."/>
            <person name="Kim S.B."/>
            <person name="Han K."/>
            <person name="Lee J."/>
            <person name="Park M."/>
            <person name="Lee H.A."/>
            <person name="Lee H.Y."/>
            <person name="Lee Y."/>
            <person name="Oh S."/>
            <person name="Lee J.H."/>
            <person name="Choi E."/>
            <person name="Choi E."/>
            <person name="Lee S.E."/>
            <person name="Jeon J."/>
            <person name="Kim H."/>
            <person name="Choi G."/>
            <person name="Song H."/>
            <person name="Lee J."/>
            <person name="Lee S.C."/>
            <person name="Kwon J.K."/>
            <person name="Lee H.Y."/>
            <person name="Koo N."/>
            <person name="Hong Y."/>
            <person name="Kim R.W."/>
            <person name="Kang W.H."/>
            <person name="Huh J.H."/>
            <person name="Kang B.C."/>
            <person name="Yang T.J."/>
            <person name="Lee Y.H."/>
            <person name="Bennetzen J.L."/>
            <person name="Choi D."/>
        </authorList>
    </citation>
    <scope>NUCLEOTIDE SEQUENCE [LARGE SCALE GENOMIC DNA]</scope>
    <source>
        <strain evidence="2">cv. PBC81</strain>
    </source>
</reference>
<dbReference type="GO" id="GO:0020037">
    <property type="term" value="F:heme binding"/>
    <property type="evidence" value="ECO:0007669"/>
    <property type="project" value="InterPro"/>
</dbReference>
<gene>
    <name evidence="1" type="ORF">CQW23_09515</name>
</gene>
<dbReference type="PANTHER" id="PTHR47945">
    <property type="entry name" value="CYTOCHROME P450 84A1-RELATED"/>
    <property type="match status" value="1"/>
</dbReference>
<dbReference type="SUPFAM" id="SSF48264">
    <property type="entry name" value="Cytochrome P450"/>
    <property type="match status" value="1"/>
</dbReference>
<dbReference type="InterPro" id="IPR053062">
    <property type="entry name" value="CYP450_84A"/>
</dbReference>
<dbReference type="GO" id="GO:0016705">
    <property type="term" value="F:oxidoreductase activity, acting on paired donors, with incorporation or reduction of molecular oxygen"/>
    <property type="evidence" value="ECO:0007669"/>
    <property type="project" value="InterPro"/>
</dbReference>
<dbReference type="Gene3D" id="1.10.630.10">
    <property type="entry name" value="Cytochrome P450"/>
    <property type="match status" value="1"/>
</dbReference>
<dbReference type="STRING" id="33114.A0A2G2WWZ8"/>
<keyword evidence="2" id="KW-1185">Reference proteome</keyword>
<dbReference type="OrthoDB" id="2789670at2759"/>
<organism evidence="1 2">
    <name type="scientific">Capsicum baccatum</name>
    <name type="common">Peruvian pepper</name>
    <dbReference type="NCBI Taxonomy" id="33114"/>
    <lineage>
        <taxon>Eukaryota</taxon>
        <taxon>Viridiplantae</taxon>
        <taxon>Streptophyta</taxon>
        <taxon>Embryophyta</taxon>
        <taxon>Tracheophyta</taxon>
        <taxon>Spermatophyta</taxon>
        <taxon>Magnoliopsida</taxon>
        <taxon>eudicotyledons</taxon>
        <taxon>Gunneridae</taxon>
        <taxon>Pentapetalae</taxon>
        <taxon>asterids</taxon>
        <taxon>lamiids</taxon>
        <taxon>Solanales</taxon>
        <taxon>Solanaceae</taxon>
        <taxon>Solanoideae</taxon>
        <taxon>Capsiceae</taxon>
        <taxon>Capsicum</taxon>
    </lineage>
</organism>
<dbReference type="InterPro" id="IPR036396">
    <property type="entry name" value="Cyt_P450_sf"/>
</dbReference>
<dbReference type="PANTHER" id="PTHR47945:SF5">
    <property type="entry name" value="CYTOCHROME P450 84A1-RELATED"/>
    <property type="match status" value="1"/>
</dbReference>
<evidence type="ECO:0000313" key="1">
    <source>
        <dbReference type="EMBL" id="PHT49768.1"/>
    </source>
</evidence>